<reference evidence="1" key="1">
    <citation type="submission" date="2022-01" db="EMBL/GenBank/DDBJ databases">
        <title>Novel bile acid biosynthetic pathways are enriched in the microbiome of centenarians.</title>
        <authorList>
            <person name="Sato Y."/>
            <person name="Atarashi K."/>
            <person name="Plichta R.D."/>
            <person name="Arai Y."/>
            <person name="Sasajima S."/>
            <person name="Kearney M.S."/>
            <person name="Suda W."/>
            <person name="Takeshita K."/>
            <person name="Sasaki T."/>
            <person name="Okamoto S."/>
            <person name="Skelly N.A."/>
            <person name="Okamura Y."/>
            <person name="Vlamakis H."/>
            <person name="Li Y."/>
            <person name="Tanoue T."/>
            <person name="Takei H."/>
            <person name="Nittono H."/>
            <person name="Narushima S."/>
            <person name="Irie J."/>
            <person name="Itoh H."/>
            <person name="Moriya K."/>
            <person name="Sugiura Y."/>
            <person name="Suematsu M."/>
            <person name="Moritoki N."/>
            <person name="Shibata S."/>
            <person name="Littman R.D."/>
            <person name="Fischbach A.M."/>
            <person name="Uwamino Y."/>
            <person name="Inoue T."/>
            <person name="Honda A."/>
            <person name="Hattori M."/>
            <person name="Murai T."/>
            <person name="Xavier J.R."/>
            <person name="Hirose N."/>
            <person name="Honda K."/>
        </authorList>
    </citation>
    <scope>NUCLEOTIDE SEQUENCE</scope>
    <source>
        <strain evidence="1">CE91-St16</strain>
    </source>
</reference>
<sequence>MYCDKDNREHYAIMDLDKELLETIRRALTMYRCGLYEGIQEEKRPRIKEDFQQQYDRAGIIVEHIESL</sequence>
<gene>
    <name evidence="1" type="ORF">CE91St16_06400</name>
</gene>
<proteinExistence type="predicted"/>
<name>A0AA37KKR2_9BACT</name>
<dbReference type="RefSeq" id="WP_009597480.1">
    <property type="nucleotide sequence ID" value="NZ_AP025581.1"/>
</dbReference>
<dbReference type="AlphaFoldDB" id="A0AA37KKR2"/>
<accession>A0AA37KKR2</accession>
<evidence type="ECO:0000313" key="2">
    <source>
        <dbReference type="Proteomes" id="UP001055105"/>
    </source>
</evidence>
<comment type="caution">
    <text evidence="1">The sequence shown here is derived from an EMBL/GenBank/DDBJ whole genome shotgun (WGS) entry which is preliminary data.</text>
</comment>
<evidence type="ECO:0000313" key="1">
    <source>
        <dbReference type="EMBL" id="GKI17732.1"/>
    </source>
</evidence>
<dbReference type="Proteomes" id="UP001055105">
    <property type="component" value="Unassembled WGS sequence"/>
</dbReference>
<dbReference type="EMBL" id="BQOL01000001">
    <property type="protein sequence ID" value="GKI17732.1"/>
    <property type="molecule type" value="Genomic_DNA"/>
</dbReference>
<protein>
    <submittedName>
        <fullName evidence="1">Uncharacterized protein</fullName>
    </submittedName>
</protein>
<organism evidence="1 2">
    <name type="scientific">Alistipes finegoldii</name>
    <dbReference type="NCBI Taxonomy" id="214856"/>
    <lineage>
        <taxon>Bacteria</taxon>
        <taxon>Pseudomonadati</taxon>
        <taxon>Bacteroidota</taxon>
        <taxon>Bacteroidia</taxon>
        <taxon>Bacteroidales</taxon>
        <taxon>Rikenellaceae</taxon>
        <taxon>Alistipes</taxon>
    </lineage>
</organism>